<sequence>MVGEESTVVRVPLERLAPVSGRRAAPQGTGPPVDRCTAGETRIAGLGIAVVAAGAHFLATFPWVESVVGPLDVAIRAHATIPPKNGEIR</sequence>
<accession>A0A5Q4ZCZ6</accession>
<gene>
    <name evidence="1" type="ORF">PDMSB3_2003</name>
</gene>
<protein>
    <submittedName>
        <fullName evidence="1">Uncharacterized protein</fullName>
    </submittedName>
</protein>
<keyword evidence="2" id="KW-1185">Reference proteome</keyword>
<dbReference type="AlphaFoldDB" id="A0A5Q4ZCZ6"/>
<reference evidence="1 2" key="1">
    <citation type="submission" date="2019-08" db="EMBL/GenBank/DDBJ databases">
        <authorList>
            <person name="Herpell B J."/>
        </authorList>
    </citation>
    <scope>NUCLEOTIDE SEQUENCE [LARGE SCALE GENOMIC DNA]</scope>
    <source>
        <strain evidence="2">Msb3</strain>
    </source>
</reference>
<organism evidence="1 2">
    <name type="scientific">Paraburkholderia dioscoreae</name>
    <dbReference type="NCBI Taxonomy" id="2604047"/>
    <lineage>
        <taxon>Bacteria</taxon>
        <taxon>Pseudomonadati</taxon>
        <taxon>Pseudomonadota</taxon>
        <taxon>Betaproteobacteria</taxon>
        <taxon>Burkholderiales</taxon>
        <taxon>Burkholderiaceae</taxon>
        <taxon>Paraburkholderia</taxon>
    </lineage>
</organism>
<proteinExistence type="predicted"/>
<name>A0A5Q4ZCZ6_9BURK</name>
<dbReference type="KEGG" id="pdio:PDMSB3_2003"/>
<dbReference type="EMBL" id="LR699553">
    <property type="protein sequence ID" value="VVD28459.1"/>
    <property type="molecule type" value="Genomic_DNA"/>
</dbReference>
<evidence type="ECO:0000313" key="1">
    <source>
        <dbReference type="EMBL" id="VVD28459.1"/>
    </source>
</evidence>
<dbReference type="Proteomes" id="UP000325811">
    <property type="component" value="Chromosome I"/>
</dbReference>
<evidence type="ECO:0000313" key="2">
    <source>
        <dbReference type="Proteomes" id="UP000325811"/>
    </source>
</evidence>